<dbReference type="GO" id="GO:0043565">
    <property type="term" value="F:sequence-specific DNA binding"/>
    <property type="evidence" value="ECO:0007669"/>
    <property type="project" value="InterPro"/>
</dbReference>
<dbReference type="InterPro" id="IPR020449">
    <property type="entry name" value="Tscrpt_reg_AraC-type_HTH"/>
</dbReference>
<dbReference type="InterPro" id="IPR009057">
    <property type="entry name" value="Homeodomain-like_sf"/>
</dbReference>
<keyword evidence="1" id="KW-0805">Transcription regulation</keyword>
<comment type="caution">
    <text evidence="5">The sequence shown here is derived from an EMBL/GenBank/DDBJ whole genome shotgun (WGS) entry which is preliminary data.</text>
</comment>
<dbReference type="Gene3D" id="1.10.10.60">
    <property type="entry name" value="Homeodomain-like"/>
    <property type="match status" value="2"/>
</dbReference>
<evidence type="ECO:0000313" key="6">
    <source>
        <dbReference type="Proteomes" id="UP000223913"/>
    </source>
</evidence>
<dbReference type="InterPro" id="IPR053142">
    <property type="entry name" value="PchR_regulatory_protein"/>
</dbReference>
<dbReference type="Proteomes" id="UP000223913">
    <property type="component" value="Unassembled WGS sequence"/>
</dbReference>
<dbReference type="SUPFAM" id="SSF46689">
    <property type="entry name" value="Homeodomain-like"/>
    <property type="match status" value="1"/>
</dbReference>
<evidence type="ECO:0000256" key="2">
    <source>
        <dbReference type="ARBA" id="ARBA00023125"/>
    </source>
</evidence>
<evidence type="ECO:0000259" key="4">
    <source>
        <dbReference type="PROSITE" id="PS01124"/>
    </source>
</evidence>
<organism evidence="5 6">
    <name type="scientific">Flavilitoribacter nigricans (strain ATCC 23147 / DSM 23189 / NBRC 102662 / NCIMB 1420 / SS-2)</name>
    <name type="common">Lewinella nigricans</name>
    <dbReference type="NCBI Taxonomy" id="1122177"/>
    <lineage>
        <taxon>Bacteria</taxon>
        <taxon>Pseudomonadati</taxon>
        <taxon>Bacteroidota</taxon>
        <taxon>Saprospiria</taxon>
        <taxon>Saprospirales</taxon>
        <taxon>Lewinellaceae</taxon>
        <taxon>Flavilitoribacter</taxon>
    </lineage>
</organism>
<sequence>MLNLNISSLPMQQVLHDLAVGLNTEVTQICNCYTVRLPERVGSGFVQGVQFPFGFALLNYQCLFYQDTVIRFDLDQVHPMKFLHCFDGHFTHCFAQSNNTHEVDRFQNIGVASKRTQGHVLHFPAKVNTGICSVEMDRAKFQQKTACLANMESSALTEALVDAQAHRQFYRKGNYSVQVSEIIQLIKAVEFRDLASGLYLEGKSYEILSLYWQQFSDLLATKLDYPNISKIEYDHLREITTFIAENIRTGPTLGKVEQALRLKEKYVQKLFKKALNTTFAQYLKEYRLKKSAELLQTSDLNVSQIVYALGLSNRSYFTKIFKEKFGITPTDYKAEP</sequence>
<dbReference type="PANTHER" id="PTHR47893">
    <property type="entry name" value="REGULATORY PROTEIN PCHR"/>
    <property type="match status" value="1"/>
</dbReference>
<keyword evidence="6" id="KW-1185">Reference proteome</keyword>
<keyword evidence="2" id="KW-0238">DNA-binding</keyword>
<dbReference type="RefSeq" id="WP_099154387.1">
    <property type="nucleotide sequence ID" value="NZ_PDUD01000043.1"/>
</dbReference>
<reference evidence="5 6" key="1">
    <citation type="submission" date="2017-10" db="EMBL/GenBank/DDBJ databases">
        <title>The draft genome sequence of Lewinella nigricans NBRC 102662.</title>
        <authorList>
            <person name="Wang K."/>
        </authorList>
    </citation>
    <scope>NUCLEOTIDE SEQUENCE [LARGE SCALE GENOMIC DNA]</scope>
    <source>
        <strain evidence="5 6">NBRC 102662</strain>
    </source>
</reference>
<gene>
    <name evidence="5" type="ORF">CRP01_33210</name>
</gene>
<accession>A0A2D0N1E6</accession>
<feature type="domain" description="HTH araC/xylS-type" evidence="4">
    <location>
        <begin position="237"/>
        <end position="335"/>
    </location>
</feature>
<evidence type="ECO:0000256" key="1">
    <source>
        <dbReference type="ARBA" id="ARBA00023015"/>
    </source>
</evidence>
<dbReference type="SMART" id="SM00342">
    <property type="entry name" value="HTH_ARAC"/>
    <property type="match status" value="1"/>
</dbReference>
<dbReference type="EMBL" id="PDUD01000043">
    <property type="protein sequence ID" value="PHN02196.1"/>
    <property type="molecule type" value="Genomic_DNA"/>
</dbReference>
<dbReference type="InterPro" id="IPR018060">
    <property type="entry name" value="HTH_AraC"/>
</dbReference>
<proteinExistence type="predicted"/>
<name>A0A2D0N1E6_FLAN2</name>
<evidence type="ECO:0000313" key="5">
    <source>
        <dbReference type="EMBL" id="PHN02196.1"/>
    </source>
</evidence>
<dbReference type="Pfam" id="PF12833">
    <property type="entry name" value="HTH_18"/>
    <property type="match status" value="1"/>
</dbReference>
<evidence type="ECO:0000256" key="3">
    <source>
        <dbReference type="ARBA" id="ARBA00023163"/>
    </source>
</evidence>
<dbReference type="PRINTS" id="PR00032">
    <property type="entry name" value="HTHARAC"/>
</dbReference>
<dbReference type="PROSITE" id="PS01124">
    <property type="entry name" value="HTH_ARAC_FAMILY_2"/>
    <property type="match status" value="1"/>
</dbReference>
<dbReference type="PANTHER" id="PTHR47893:SF1">
    <property type="entry name" value="REGULATORY PROTEIN PCHR"/>
    <property type="match status" value="1"/>
</dbReference>
<dbReference type="AlphaFoldDB" id="A0A2D0N1E6"/>
<dbReference type="OrthoDB" id="2666928at2"/>
<dbReference type="GO" id="GO:0003700">
    <property type="term" value="F:DNA-binding transcription factor activity"/>
    <property type="evidence" value="ECO:0007669"/>
    <property type="project" value="InterPro"/>
</dbReference>
<protein>
    <recommendedName>
        <fullName evidence="4">HTH araC/xylS-type domain-containing protein</fullName>
    </recommendedName>
</protein>
<keyword evidence="3" id="KW-0804">Transcription</keyword>